<feature type="compositionally biased region" description="Pro residues" evidence="14">
    <location>
        <begin position="472"/>
        <end position="482"/>
    </location>
</feature>
<evidence type="ECO:0000256" key="1">
    <source>
        <dbReference type="ARBA" id="ARBA00004123"/>
    </source>
</evidence>
<dbReference type="Pfam" id="PF11789">
    <property type="entry name" value="zf-Nse"/>
    <property type="match status" value="1"/>
</dbReference>
<evidence type="ECO:0000313" key="17">
    <source>
        <dbReference type="Proteomes" id="UP001642540"/>
    </source>
</evidence>
<evidence type="ECO:0000313" key="16">
    <source>
        <dbReference type="EMBL" id="CAL8115060.1"/>
    </source>
</evidence>
<dbReference type="PANTHER" id="PTHR21330">
    <property type="entry name" value="E3 SUMO-PROTEIN LIGASE NSE2"/>
    <property type="match status" value="1"/>
</dbReference>
<keyword evidence="10" id="KW-0539">Nucleus</keyword>
<comment type="similarity">
    <text evidence="3">Belongs to the NSE2 family.</text>
</comment>
<comment type="pathway">
    <text evidence="2">Protein modification; protein sumoylation.</text>
</comment>
<name>A0ABP1R3F1_9HEXA</name>
<proteinExistence type="inferred from homology"/>
<feature type="compositionally biased region" description="Basic residues" evidence="14">
    <location>
        <begin position="483"/>
        <end position="498"/>
    </location>
</feature>
<evidence type="ECO:0000256" key="6">
    <source>
        <dbReference type="ARBA" id="ARBA00022723"/>
    </source>
</evidence>
<reference evidence="16 17" key="1">
    <citation type="submission" date="2024-08" db="EMBL/GenBank/DDBJ databases">
        <authorList>
            <person name="Cucini C."/>
            <person name="Frati F."/>
        </authorList>
    </citation>
    <scope>NUCLEOTIDE SEQUENCE [LARGE SCALE GENOMIC DNA]</scope>
</reference>
<evidence type="ECO:0000256" key="3">
    <source>
        <dbReference type="ARBA" id="ARBA00008212"/>
    </source>
</evidence>
<evidence type="ECO:0000256" key="11">
    <source>
        <dbReference type="ARBA" id="ARBA00031731"/>
    </source>
</evidence>
<evidence type="ECO:0000256" key="12">
    <source>
        <dbReference type="ARBA" id="ARBA00032533"/>
    </source>
</evidence>
<evidence type="ECO:0000256" key="7">
    <source>
        <dbReference type="ARBA" id="ARBA00022771"/>
    </source>
</evidence>
<feature type="coiled-coil region" evidence="13">
    <location>
        <begin position="258"/>
        <end position="295"/>
    </location>
</feature>
<dbReference type="CDD" id="cd16651">
    <property type="entry name" value="SPL-RING_NSE2"/>
    <property type="match status" value="1"/>
</dbReference>
<dbReference type="InterPro" id="IPR013083">
    <property type="entry name" value="Znf_RING/FYVE/PHD"/>
</dbReference>
<dbReference type="InterPro" id="IPR004181">
    <property type="entry name" value="Znf_MIZ"/>
</dbReference>
<evidence type="ECO:0000256" key="13">
    <source>
        <dbReference type="SAM" id="Coils"/>
    </source>
</evidence>
<comment type="caution">
    <text evidence="16">The sequence shown here is derived from an EMBL/GenBank/DDBJ whole genome shotgun (WGS) entry which is preliminary data.</text>
</comment>
<feature type="domain" description="SP-RING-type" evidence="15">
    <location>
        <begin position="391"/>
        <end position="437"/>
    </location>
</feature>
<dbReference type="SUPFAM" id="SSF57850">
    <property type="entry name" value="RING/U-box"/>
    <property type="match status" value="1"/>
</dbReference>
<comment type="subcellular location">
    <subcellularLocation>
        <location evidence="1">Nucleus</location>
    </subcellularLocation>
</comment>
<dbReference type="PANTHER" id="PTHR21330:SF1">
    <property type="entry name" value="E3 SUMO-PROTEIN LIGASE NSE2"/>
    <property type="match status" value="1"/>
</dbReference>
<feature type="region of interest" description="Disordered" evidence="14">
    <location>
        <begin position="1"/>
        <end position="29"/>
    </location>
</feature>
<feature type="region of interest" description="Disordered" evidence="14">
    <location>
        <begin position="465"/>
        <end position="498"/>
    </location>
</feature>
<evidence type="ECO:0000256" key="8">
    <source>
        <dbReference type="ARBA" id="ARBA00022786"/>
    </source>
</evidence>
<dbReference type="Gene3D" id="3.30.40.10">
    <property type="entry name" value="Zinc/RING finger domain, C3HC4 (zinc finger)"/>
    <property type="match status" value="1"/>
</dbReference>
<keyword evidence="9" id="KW-0862">Zinc</keyword>
<evidence type="ECO:0000256" key="5">
    <source>
        <dbReference type="ARBA" id="ARBA00022679"/>
    </source>
</evidence>
<keyword evidence="7" id="KW-0863">Zinc-finger</keyword>
<dbReference type="Proteomes" id="UP001642540">
    <property type="component" value="Unassembled WGS sequence"/>
</dbReference>
<evidence type="ECO:0000256" key="10">
    <source>
        <dbReference type="ARBA" id="ARBA00023242"/>
    </source>
</evidence>
<accession>A0ABP1R3F1</accession>
<keyword evidence="17" id="KW-1185">Reference proteome</keyword>
<dbReference type="EMBL" id="CAXLJM020000051">
    <property type="protein sequence ID" value="CAL8115060.1"/>
    <property type="molecule type" value="Genomic_DNA"/>
</dbReference>
<evidence type="ECO:0000256" key="14">
    <source>
        <dbReference type="SAM" id="MobiDB-lite"/>
    </source>
</evidence>
<sequence length="498" mass="56271">MARGGGGGRRSRAKAPNAPTAPSKAKEKRREIKALAAAVRQCNSRTRDEDSYEVTLNAIKVGILIIVRILEETLPYCNVEYLRMKVVRTIEKSLFMLVKAEMVHLETPAIIQKYADRIPGDLETDALIGECETFEKLSLAAVQKYNEELPDDEVVKHPTYVTVTSKMAIMLEESRRRRLVEQDVFTARDLKRYFSLLTPFLPPSFDFDEEFGKLTSVSLDDPSSGEGDTESEIGRQIKKRLRSGYSINSQMECINRLLKNMRSCNNEDNSQLRRLEARKKQIDRELHEMEEQDKRDNARRLELQELVSNASEDIENTGLEISMDEPVVTMAEQAENVIQEEEYVSDRSSEPSSSVRECNFESEVVVLGQELGDIVLNDSSNDAANAAIESIPDMDPLTLDPLKDPVRNRICRHIYGRATMIAAIHKNRSTKCPINLCINTSVVKISDLINDPELSAKVAAKVAENVVDNEPQPGPAPKPPTPKAKKAGNRRRRRRRRY</sequence>
<keyword evidence="6" id="KW-0479">Metal-binding</keyword>
<evidence type="ECO:0000259" key="15">
    <source>
        <dbReference type="Pfam" id="PF11789"/>
    </source>
</evidence>
<keyword evidence="13" id="KW-0175">Coiled coil</keyword>
<protein>
    <recommendedName>
        <fullName evidence="4">E3 SUMO-protein ligase NSE2</fullName>
    </recommendedName>
    <alternativeName>
        <fullName evidence="11">E3 SUMO-protein transferase NSE2</fullName>
    </alternativeName>
    <alternativeName>
        <fullName evidence="12">Non-structural maintenance of chromosomes element 2 homolog</fullName>
    </alternativeName>
</protein>
<organism evidence="16 17">
    <name type="scientific">Orchesella dallaii</name>
    <dbReference type="NCBI Taxonomy" id="48710"/>
    <lineage>
        <taxon>Eukaryota</taxon>
        <taxon>Metazoa</taxon>
        <taxon>Ecdysozoa</taxon>
        <taxon>Arthropoda</taxon>
        <taxon>Hexapoda</taxon>
        <taxon>Collembola</taxon>
        <taxon>Entomobryomorpha</taxon>
        <taxon>Entomobryoidea</taxon>
        <taxon>Orchesellidae</taxon>
        <taxon>Orchesellinae</taxon>
        <taxon>Orchesella</taxon>
    </lineage>
</organism>
<evidence type="ECO:0000256" key="4">
    <source>
        <dbReference type="ARBA" id="ARBA00020923"/>
    </source>
</evidence>
<keyword evidence="5" id="KW-0808">Transferase</keyword>
<evidence type="ECO:0000256" key="2">
    <source>
        <dbReference type="ARBA" id="ARBA00004718"/>
    </source>
</evidence>
<gene>
    <name evidence="16" type="ORF">ODALV1_LOCUS16712</name>
</gene>
<dbReference type="InterPro" id="IPR026846">
    <property type="entry name" value="Nse2(Mms21)"/>
</dbReference>
<evidence type="ECO:0000256" key="9">
    <source>
        <dbReference type="ARBA" id="ARBA00022833"/>
    </source>
</evidence>
<keyword evidence="8" id="KW-0833">Ubl conjugation pathway</keyword>